<keyword evidence="3" id="KW-1185">Reference proteome</keyword>
<evidence type="ECO:0000313" key="3">
    <source>
        <dbReference type="Proteomes" id="UP000236584"/>
    </source>
</evidence>
<dbReference type="RefSeq" id="WP_103428105.1">
    <property type="nucleotide sequence ID" value="NZ_CP026311.1"/>
</dbReference>
<dbReference type="KEGG" id="srub:C2R22_23070"/>
<dbReference type="GeneID" id="35595040"/>
<reference evidence="2 3" key="1">
    <citation type="submission" date="2018-01" db="EMBL/GenBank/DDBJ databases">
        <title>Complete genome sequence of Salinigranum rubrum GX10T, an extremely halophilic archaeon isolated from a marine solar saltern.</title>
        <authorList>
            <person name="Han S."/>
        </authorList>
    </citation>
    <scope>NUCLEOTIDE SEQUENCE [LARGE SCALE GENOMIC DNA]</scope>
    <source>
        <strain evidence="2 3">GX10</strain>
        <plasmid evidence="3">Plasmid unnamed2</plasmid>
    </source>
</reference>
<dbReference type="Proteomes" id="UP000236584">
    <property type="component" value="Plasmid unnamed2"/>
</dbReference>
<dbReference type="OrthoDB" id="350098at2157"/>
<organism evidence="2 3">
    <name type="scientific">Salinigranum rubrum</name>
    <dbReference type="NCBI Taxonomy" id="755307"/>
    <lineage>
        <taxon>Archaea</taxon>
        <taxon>Methanobacteriati</taxon>
        <taxon>Methanobacteriota</taxon>
        <taxon>Stenosarchaea group</taxon>
        <taxon>Halobacteria</taxon>
        <taxon>Halobacteriales</taxon>
        <taxon>Haloferacaceae</taxon>
        <taxon>Salinigranum</taxon>
    </lineage>
</organism>
<keyword evidence="2" id="KW-0614">Plasmid</keyword>
<dbReference type="EMBL" id="CP026311">
    <property type="protein sequence ID" value="AUV84423.1"/>
    <property type="molecule type" value="Genomic_DNA"/>
</dbReference>
<protein>
    <submittedName>
        <fullName evidence="2">Uncharacterized protein</fullName>
    </submittedName>
</protein>
<proteinExistence type="predicted"/>
<sequence length="75" mass="8319">MSIRYVLPVNVPLLTTAVFSMFITAYVGMMFLAVDPQFATTGLWTVCVGGFAVSTAYIVISTIRRILHAFTRPSW</sequence>
<accession>A0A2I8VR77</accession>
<name>A0A2I8VR77_9EURY</name>
<dbReference type="AlphaFoldDB" id="A0A2I8VR77"/>
<evidence type="ECO:0000256" key="1">
    <source>
        <dbReference type="SAM" id="Phobius"/>
    </source>
</evidence>
<feature type="transmembrane region" description="Helical" evidence="1">
    <location>
        <begin position="38"/>
        <end position="60"/>
    </location>
</feature>
<feature type="transmembrane region" description="Helical" evidence="1">
    <location>
        <begin position="12"/>
        <end position="32"/>
    </location>
</feature>
<gene>
    <name evidence="2" type="ORF">C2R22_23070</name>
</gene>
<keyword evidence="1" id="KW-0472">Membrane</keyword>
<evidence type="ECO:0000313" key="2">
    <source>
        <dbReference type="EMBL" id="AUV84423.1"/>
    </source>
</evidence>
<geneLocation type="plasmid" evidence="2">
    <name>unnamed2</name>
</geneLocation>
<keyword evidence="1" id="KW-1133">Transmembrane helix</keyword>
<keyword evidence="1" id="KW-0812">Transmembrane</keyword>